<protein>
    <submittedName>
        <fullName evidence="8">MATE family efflux transporter</fullName>
    </submittedName>
</protein>
<keyword evidence="5 7" id="KW-0472">Membrane</keyword>
<dbReference type="GO" id="GO:0005886">
    <property type="term" value="C:plasma membrane"/>
    <property type="evidence" value="ECO:0007669"/>
    <property type="project" value="TreeGrafter"/>
</dbReference>
<evidence type="ECO:0000313" key="8">
    <source>
        <dbReference type="EMBL" id="QEC46634.1"/>
    </source>
</evidence>
<feature type="transmembrane region" description="Helical" evidence="7">
    <location>
        <begin position="233"/>
        <end position="254"/>
    </location>
</feature>
<dbReference type="InterPro" id="IPR002528">
    <property type="entry name" value="MATE_fam"/>
</dbReference>
<dbReference type="OrthoDB" id="5242355at2"/>
<evidence type="ECO:0000256" key="6">
    <source>
        <dbReference type="SAM" id="MobiDB-lite"/>
    </source>
</evidence>
<dbReference type="Pfam" id="PF01554">
    <property type="entry name" value="MatE"/>
    <property type="match status" value="2"/>
</dbReference>
<dbReference type="EMBL" id="CP042430">
    <property type="protein sequence ID" value="QEC46634.1"/>
    <property type="molecule type" value="Genomic_DNA"/>
</dbReference>
<feature type="transmembrane region" description="Helical" evidence="7">
    <location>
        <begin position="509"/>
        <end position="527"/>
    </location>
</feature>
<comment type="subcellular location">
    <subcellularLocation>
        <location evidence="1">Membrane</location>
        <topology evidence="1">Multi-pass membrane protein</topology>
    </subcellularLocation>
</comment>
<feature type="transmembrane region" description="Helical" evidence="7">
    <location>
        <begin position="454"/>
        <end position="473"/>
    </location>
</feature>
<proteinExistence type="inferred from homology"/>
<feature type="transmembrane region" description="Helical" evidence="7">
    <location>
        <begin position="146"/>
        <end position="169"/>
    </location>
</feature>
<gene>
    <name evidence="8" type="ORF">FSW04_02910</name>
</gene>
<comment type="similarity">
    <text evidence="2">Belongs to the multi antimicrobial extrusion (MATE) (TC 2.A.66.1) family.</text>
</comment>
<feature type="transmembrane region" description="Helical" evidence="7">
    <location>
        <begin position="414"/>
        <end position="434"/>
    </location>
</feature>
<feature type="transmembrane region" description="Helical" evidence="7">
    <location>
        <begin position="266"/>
        <end position="286"/>
    </location>
</feature>
<sequence length="541" mass="56481">MHERAERLQLGVAAHPPGALRDRGAARQPHGARHRAQRPLVAGLVGVRARRRHARLTAPARREGEREGETERGAAPHRPHRIVGGVPADHAATALRRARDRWAAVRSSPYDRQIVVLALPALGALAAEPLYLLADTAIVGHLGTPQLAALALAAGVLGSVVSLCNFLTYGTTAQVARLHGAGEHARAGEIAAQALWLAIGLGLVLGIACAALAGPIMSVVGGHGHVAALAARYVRLSAMGIPFALIALAAQGYLRGIGDLRTPLIVVLAANVLNIALELVLVYGVHEGLDGSALGTVIAQAAMGAAFTWLLLRRAVRAHGSFAPRAALLARLARMGSHILVRTGSLLLSFIVAGAVLARIGADSLGAHQIAFQTFIFLALVLDAIAIAGQVLVGRMLGAGDAEGAMAAARRMCGWSLAAGAVMGLALLATRSILPRAFTDDPDVLARARELWPLFALMQPVGALVFALDGILLGAGDTRYLAWAMAASSLLVFIPIALLALHLHWGVIGVWWGMNALMAARLLTIGVRFRGRRWLVLGAAA</sequence>
<dbReference type="GO" id="GO:0015297">
    <property type="term" value="F:antiporter activity"/>
    <property type="evidence" value="ECO:0007669"/>
    <property type="project" value="InterPro"/>
</dbReference>
<dbReference type="Proteomes" id="UP000321805">
    <property type="component" value="Chromosome"/>
</dbReference>
<evidence type="ECO:0000313" key="9">
    <source>
        <dbReference type="Proteomes" id="UP000321805"/>
    </source>
</evidence>
<feature type="transmembrane region" description="Helical" evidence="7">
    <location>
        <begin position="190"/>
        <end position="213"/>
    </location>
</feature>
<dbReference type="AlphaFoldDB" id="A0A5B8U0S4"/>
<keyword evidence="3 7" id="KW-0812">Transmembrane</keyword>
<feature type="region of interest" description="Disordered" evidence="6">
    <location>
        <begin position="1"/>
        <end position="36"/>
    </location>
</feature>
<feature type="region of interest" description="Disordered" evidence="6">
    <location>
        <begin position="52"/>
        <end position="84"/>
    </location>
</feature>
<name>A0A5B8U0S4_9ACTN</name>
<feature type="transmembrane region" description="Helical" evidence="7">
    <location>
        <begin position="339"/>
        <end position="358"/>
    </location>
</feature>
<evidence type="ECO:0000256" key="5">
    <source>
        <dbReference type="ARBA" id="ARBA00023136"/>
    </source>
</evidence>
<evidence type="ECO:0000256" key="7">
    <source>
        <dbReference type="SAM" id="Phobius"/>
    </source>
</evidence>
<feature type="compositionally biased region" description="Basic and acidic residues" evidence="6">
    <location>
        <begin position="60"/>
        <end position="74"/>
    </location>
</feature>
<dbReference type="PANTHER" id="PTHR42893:SF46">
    <property type="entry name" value="PROTEIN DETOXIFICATION 44, CHLOROPLASTIC"/>
    <property type="match status" value="1"/>
</dbReference>
<dbReference type="PANTHER" id="PTHR42893">
    <property type="entry name" value="PROTEIN DETOXIFICATION 44, CHLOROPLASTIC-RELATED"/>
    <property type="match status" value="1"/>
</dbReference>
<dbReference type="InterPro" id="IPR044644">
    <property type="entry name" value="DinF-like"/>
</dbReference>
<dbReference type="NCBIfam" id="TIGR00797">
    <property type="entry name" value="matE"/>
    <property type="match status" value="1"/>
</dbReference>
<dbReference type="GO" id="GO:0042910">
    <property type="term" value="F:xenobiotic transmembrane transporter activity"/>
    <property type="evidence" value="ECO:0007669"/>
    <property type="project" value="InterPro"/>
</dbReference>
<accession>A0A5B8U0S4</accession>
<evidence type="ECO:0000256" key="4">
    <source>
        <dbReference type="ARBA" id="ARBA00022989"/>
    </source>
</evidence>
<keyword evidence="9" id="KW-1185">Reference proteome</keyword>
<dbReference type="KEGG" id="bsol:FSW04_02910"/>
<keyword evidence="4 7" id="KW-1133">Transmembrane helix</keyword>
<feature type="transmembrane region" description="Helical" evidence="7">
    <location>
        <begin position="114"/>
        <end position="134"/>
    </location>
</feature>
<dbReference type="CDD" id="cd13136">
    <property type="entry name" value="MATE_DinF_like"/>
    <property type="match status" value="1"/>
</dbReference>
<feature type="transmembrane region" description="Helical" evidence="7">
    <location>
        <begin position="480"/>
        <end position="503"/>
    </location>
</feature>
<reference evidence="8 9" key="1">
    <citation type="journal article" date="2018" name="J. Microbiol.">
        <title>Baekduia soli gen. nov., sp. nov., a novel bacterium isolated from the soil of Baekdu Mountain and proposal of a novel family name, Baekduiaceae fam. nov.</title>
        <authorList>
            <person name="An D.S."/>
            <person name="Siddiqi M.Z."/>
            <person name="Kim K.H."/>
            <person name="Yu H.S."/>
            <person name="Im W.T."/>
        </authorList>
    </citation>
    <scope>NUCLEOTIDE SEQUENCE [LARGE SCALE GENOMIC DNA]</scope>
    <source>
        <strain evidence="8 9">BR7-21</strain>
    </source>
</reference>
<feature type="transmembrane region" description="Helical" evidence="7">
    <location>
        <begin position="292"/>
        <end position="312"/>
    </location>
</feature>
<evidence type="ECO:0000256" key="2">
    <source>
        <dbReference type="ARBA" id="ARBA00010199"/>
    </source>
</evidence>
<evidence type="ECO:0000256" key="1">
    <source>
        <dbReference type="ARBA" id="ARBA00004141"/>
    </source>
</evidence>
<feature type="transmembrane region" description="Helical" evidence="7">
    <location>
        <begin position="370"/>
        <end position="393"/>
    </location>
</feature>
<evidence type="ECO:0000256" key="3">
    <source>
        <dbReference type="ARBA" id="ARBA00022692"/>
    </source>
</evidence>
<organism evidence="8 9">
    <name type="scientific">Baekduia soli</name>
    <dbReference type="NCBI Taxonomy" id="496014"/>
    <lineage>
        <taxon>Bacteria</taxon>
        <taxon>Bacillati</taxon>
        <taxon>Actinomycetota</taxon>
        <taxon>Thermoleophilia</taxon>
        <taxon>Solirubrobacterales</taxon>
        <taxon>Baekduiaceae</taxon>
        <taxon>Baekduia</taxon>
    </lineage>
</organism>